<dbReference type="InterPro" id="IPR036412">
    <property type="entry name" value="HAD-like_sf"/>
</dbReference>
<dbReference type="Proteomes" id="UP000006315">
    <property type="component" value="Unassembled WGS sequence"/>
</dbReference>
<sequence>MMKKTAYVDFDGTVVDVMPRYHGILESYLKKDNLIELDYTEYCFLKRKGIKDHEIVYRLCNGLKIDIESYLEFKRPNLESSFWLKKDIIIGSPKDAYNKLKCLGYNVVLLTQRNYEKRLLQQVAGLGLDNCFDEVLVVKPLLRGNAKLNVLKDKINSEDIIIGDSKIEMECADFLYINGFFVESGLWGTTFAGEKSLIFKTYNLVVDFLLQSSGKINSRM</sequence>
<dbReference type="PATRIC" id="fig|1131731.3.peg.4099"/>
<evidence type="ECO:0000313" key="1">
    <source>
        <dbReference type="EMBL" id="EKN62755.1"/>
    </source>
</evidence>
<evidence type="ECO:0000313" key="2">
    <source>
        <dbReference type="Proteomes" id="UP000006315"/>
    </source>
</evidence>
<dbReference type="SUPFAM" id="SSF56784">
    <property type="entry name" value="HAD-like"/>
    <property type="match status" value="1"/>
</dbReference>
<dbReference type="RefSeq" id="WP_003333261.1">
    <property type="nucleotide sequence ID" value="NZ_AJLR01000152.1"/>
</dbReference>
<name>K6BV01_SCHAZ</name>
<dbReference type="InterPro" id="IPR041492">
    <property type="entry name" value="HAD_2"/>
</dbReference>
<dbReference type="AlphaFoldDB" id="K6BV01"/>
<dbReference type="EMBL" id="AJLR01000152">
    <property type="protein sequence ID" value="EKN62755.1"/>
    <property type="molecule type" value="Genomic_DNA"/>
</dbReference>
<protein>
    <recommendedName>
        <fullName evidence="3">Phosphoglycolate phosphatase</fullName>
    </recommendedName>
</protein>
<evidence type="ECO:0008006" key="3">
    <source>
        <dbReference type="Google" id="ProtNLM"/>
    </source>
</evidence>
<organism evidence="1 2">
    <name type="scientific">Schinkia azotoformans LMG 9581</name>
    <dbReference type="NCBI Taxonomy" id="1131731"/>
    <lineage>
        <taxon>Bacteria</taxon>
        <taxon>Bacillati</taxon>
        <taxon>Bacillota</taxon>
        <taxon>Bacilli</taxon>
        <taxon>Bacillales</taxon>
        <taxon>Bacillaceae</taxon>
        <taxon>Calidifontibacillus/Schinkia group</taxon>
        <taxon>Schinkia</taxon>
    </lineage>
</organism>
<accession>K6BV01</accession>
<comment type="caution">
    <text evidence="1">The sequence shown here is derived from an EMBL/GenBank/DDBJ whole genome shotgun (WGS) entry which is preliminary data.</text>
</comment>
<dbReference type="Gene3D" id="1.10.150.240">
    <property type="entry name" value="Putative phosphatase, domain 2"/>
    <property type="match status" value="1"/>
</dbReference>
<reference evidence="1 2" key="1">
    <citation type="journal article" date="2012" name="Front. Microbiol.">
        <title>Redundancy and modularity in membrane-associated dissimilatory nitrate reduction in Bacillus.</title>
        <authorList>
            <person name="Heylen K."/>
            <person name="Keltjens J."/>
        </authorList>
    </citation>
    <scope>NUCLEOTIDE SEQUENCE [LARGE SCALE GENOMIC DNA]</scope>
    <source>
        <strain evidence="1 2">LMG 9581</strain>
    </source>
</reference>
<dbReference type="Pfam" id="PF13419">
    <property type="entry name" value="HAD_2"/>
    <property type="match status" value="1"/>
</dbReference>
<dbReference type="STRING" id="1131731.BAZO_20098"/>
<keyword evidence="2" id="KW-1185">Reference proteome</keyword>
<dbReference type="Gene3D" id="3.40.50.1000">
    <property type="entry name" value="HAD superfamily/HAD-like"/>
    <property type="match status" value="1"/>
</dbReference>
<dbReference type="InterPro" id="IPR023198">
    <property type="entry name" value="PGP-like_dom2"/>
</dbReference>
<proteinExistence type="predicted"/>
<dbReference type="InterPro" id="IPR023214">
    <property type="entry name" value="HAD_sf"/>
</dbReference>
<gene>
    <name evidence="1" type="ORF">BAZO_20098</name>
</gene>